<dbReference type="Proteomes" id="UP000182345">
    <property type="component" value="Unassembled WGS sequence"/>
</dbReference>
<feature type="domain" description="Sporulation stage II protein D amidase enhancer LytB N-terminal" evidence="3">
    <location>
        <begin position="320"/>
        <end position="395"/>
    </location>
</feature>
<dbReference type="AlphaFoldDB" id="A0A1J4S1R7"/>
<feature type="coiled-coil region" evidence="1">
    <location>
        <begin position="154"/>
        <end position="191"/>
    </location>
</feature>
<feature type="signal peptide" evidence="2">
    <location>
        <begin position="1"/>
        <end position="23"/>
    </location>
</feature>
<keyword evidence="1" id="KW-0175">Coiled coil</keyword>
<evidence type="ECO:0000256" key="2">
    <source>
        <dbReference type="SAM" id="SignalP"/>
    </source>
</evidence>
<protein>
    <recommendedName>
        <fullName evidence="3">Sporulation stage II protein D amidase enhancer LytB N-terminal domain-containing protein</fullName>
    </recommendedName>
</protein>
<proteinExistence type="predicted"/>
<dbReference type="NCBIfam" id="TIGR02669">
    <property type="entry name" value="SpoIID_LytB"/>
    <property type="match status" value="1"/>
</dbReference>
<gene>
    <name evidence="4" type="ORF">AUJ42_00755</name>
</gene>
<comment type="caution">
    <text evidence="4">The sequence shown here is derived from an EMBL/GenBank/DDBJ whole genome shotgun (WGS) entry which is preliminary data.</text>
</comment>
<dbReference type="InterPro" id="IPR013693">
    <property type="entry name" value="SpoIID/LytB_N"/>
</dbReference>
<dbReference type="Pfam" id="PF08486">
    <property type="entry name" value="SpoIID"/>
    <property type="match status" value="1"/>
</dbReference>
<dbReference type="EMBL" id="MNUK01000022">
    <property type="protein sequence ID" value="OIN92229.1"/>
    <property type="molecule type" value="Genomic_DNA"/>
</dbReference>
<accession>A0A1J4S1R7</accession>
<reference evidence="4 5" key="1">
    <citation type="journal article" date="2016" name="Environ. Microbiol.">
        <title>Genomic resolution of a cold subsurface aquifer community provides metabolic insights for novel microbes adapted to high CO concentrations.</title>
        <authorList>
            <person name="Probst A.J."/>
            <person name="Castelle C.J."/>
            <person name="Singh A."/>
            <person name="Brown C.T."/>
            <person name="Anantharaman K."/>
            <person name="Sharon I."/>
            <person name="Hug L.A."/>
            <person name="Burstein D."/>
            <person name="Emerson J.B."/>
            <person name="Thomas B.C."/>
            <person name="Banfield J.F."/>
        </authorList>
    </citation>
    <scope>NUCLEOTIDE SEQUENCE [LARGE SCALE GENOMIC DNA]</scope>
    <source>
        <strain evidence="4">CG1_02_44_10</strain>
    </source>
</reference>
<evidence type="ECO:0000259" key="3">
    <source>
        <dbReference type="Pfam" id="PF08486"/>
    </source>
</evidence>
<dbReference type="InterPro" id="IPR013486">
    <property type="entry name" value="SpoIID/LytB"/>
</dbReference>
<dbReference type="Gene3D" id="6.10.250.3150">
    <property type="match status" value="1"/>
</dbReference>
<organism evidence="4 5">
    <name type="scientific">Candidatus Collierbacteria bacterium CG1_02_44_10</name>
    <dbReference type="NCBI Taxonomy" id="1805087"/>
    <lineage>
        <taxon>Bacteria</taxon>
        <taxon>Candidatus Collieribacteriota</taxon>
    </lineage>
</organism>
<evidence type="ECO:0000313" key="5">
    <source>
        <dbReference type="Proteomes" id="UP000182345"/>
    </source>
</evidence>
<name>A0A1J4S1R7_9BACT</name>
<keyword evidence="2" id="KW-0732">Signal</keyword>
<evidence type="ECO:0000256" key="1">
    <source>
        <dbReference type="SAM" id="Coils"/>
    </source>
</evidence>
<sequence>MKWRYFLLLVIMLSLGAGMRSVAAIDCSEGNINNLAIEQLEICKNESQKELDMSLAATAPLETEIKKLGARIAALQKGINTALAKLKTTEIGIKERSEKVSTQYLVLAVKIRGMYIRLRSEPLWVSLLSSSSMGEARRELAYRQESNDKDKQVIVSLVQEIGQLEEDKKTLEKQKEQLSKLQAELDKQNLFFQAEVKKAKAYQSDLSGKIAQLSSKQQQLLAEKLGSLNLPTSLGGGALSCTDDRKLDPGFSNAYAFFTYGIPHRVGMDQYGAYGRAKEGQTYDQILKSYFNFDDYRDEGNRTIKVNNSNEIGKGSIVWTGSLEEYIKRIYEIPSSWPSAALEAQAIAARSYALAVTNNGEQSICANQHCQVFKAEPKGGDWDSAVGRTTGKVMVVDGKAITAWYASTAGGYTFTNSDIWGGSQRSWTKRLRDTHGDVGGWGDLQSKAYDRDSPCFYAAQGWRTQYNKSAWLKSEEVADIVNVLLLAQRDSSTQNHLSQIDKPNPDGTDTWDMEKVKSELRNKGGKSFNSISNVSVSADFGIGKTANVMVSGDAGSQTFSANDFINYFNLRAPANIQIVGPLFNIEKK</sequence>
<dbReference type="GO" id="GO:0030435">
    <property type="term" value="P:sporulation resulting in formation of a cellular spore"/>
    <property type="evidence" value="ECO:0007669"/>
    <property type="project" value="InterPro"/>
</dbReference>
<feature type="chain" id="PRO_5012678644" description="Sporulation stage II protein D amidase enhancer LytB N-terminal domain-containing protein" evidence="2">
    <location>
        <begin position="24"/>
        <end position="588"/>
    </location>
</feature>
<evidence type="ECO:0000313" key="4">
    <source>
        <dbReference type="EMBL" id="OIN92229.1"/>
    </source>
</evidence>